<comment type="caution">
    <text evidence="4">The sequence shown here is derived from an EMBL/GenBank/DDBJ whole genome shotgun (WGS) entry which is preliminary data.</text>
</comment>
<comment type="similarity">
    <text evidence="1">Belongs to the AHA1 family.</text>
</comment>
<sequence>MTEIRTAIDFRHPPGRVWQALTDRRLLAQWFVEVEPLADGTRPPTDGRPVGRGEAAGPAAAADDTLLLRTGDLPGFTGPAQVRVIGCREPRSLVLRWTEPDRSGLLECTLDATTDGCRLALRETLEAGDWTPAYRRHRQESYQQVLTNRLPAVLDWLAFREVDLAPPTAGGATPVTPPGPAAPPWRRPAVVAVAVGVLVAGRGDRG</sequence>
<evidence type="ECO:0000256" key="1">
    <source>
        <dbReference type="ARBA" id="ARBA00006817"/>
    </source>
</evidence>
<feature type="domain" description="Activator of Hsp90 ATPase homologue 1/2-like C-terminal" evidence="3">
    <location>
        <begin position="12"/>
        <end position="154"/>
    </location>
</feature>
<dbReference type="Proteomes" id="UP000823521">
    <property type="component" value="Unassembled WGS sequence"/>
</dbReference>
<feature type="non-terminal residue" evidence="4">
    <location>
        <position position="206"/>
    </location>
</feature>
<evidence type="ECO:0000256" key="2">
    <source>
        <dbReference type="SAM" id="MobiDB-lite"/>
    </source>
</evidence>
<reference evidence="4 5" key="1">
    <citation type="submission" date="2019-12" db="EMBL/GenBank/DDBJ databases">
        <title>Whole genome sequencing of endophytic Actinobacterium Micromonospora sp. MPMI6T.</title>
        <authorList>
            <person name="Evv R."/>
            <person name="Podile A.R."/>
        </authorList>
    </citation>
    <scope>NUCLEOTIDE SEQUENCE [LARGE SCALE GENOMIC DNA]</scope>
    <source>
        <strain evidence="4 5">MPMI6</strain>
    </source>
</reference>
<evidence type="ECO:0000313" key="4">
    <source>
        <dbReference type="EMBL" id="MBO4205045.1"/>
    </source>
</evidence>
<dbReference type="SUPFAM" id="SSF55961">
    <property type="entry name" value="Bet v1-like"/>
    <property type="match status" value="1"/>
</dbReference>
<accession>A0ABS3VKJ7</accession>
<protein>
    <recommendedName>
        <fullName evidence="3">Activator of Hsp90 ATPase homologue 1/2-like C-terminal domain-containing protein</fullName>
    </recommendedName>
</protein>
<proteinExistence type="inferred from homology"/>
<evidence type="ECO:0000259" key="3">
    <source>
        <dbReference type="Pfam" id="PF08327"/>
    </source>
</evidence>
<dbReference type="Pfam" id="PF08327">
    <property type="entry name" value="AHSA1"/>
    <property type="match status" value="1"/>
</dbReference>
<evidence type="ECO:0000313" key="5">
    <source>
        <dbReference type="Proteomes" id="UP000823521"/>
    </source>
</evidence>
<keyword evidence="5" id="KW-1185">Reference proteome</keyword>
<dbReference type="RefSeq" id="WP_208811228.1">
    <property type="nucleotide sequence ID" value="NZ_WVUH01000012.1"/>
</dbReference>
<dbReference type="InterPro" id="IPR013538">
    <property type="entry name" value="ASHA1/2-like_C"/>
</dbReference>
<name>A0ABS3VKJ7_MICEH</name>
<dbReference type="Gene3D" id="3.30.530.20">
    <property type="match status" value="1"/>
</dbReference>
<dbReference type="EMBL" id="WVUH01000012">
    <property type="protein sequence ID" value="MBO4205045.1"/>
    <property type="molecule type" value="Genomic_DNA"/>
</dbReference>
<dbReference type="InterPro" id="IPR023393">
    <property type="entry name" value="START-like_dom_sf"/>
</dbReference>
<gene>
    <name evidence="4" type="ORF">GSF22_03335</name>
</gene>
<feature type="region of interest" description="Disordered" evidence="2">
    <location>
        <begin position="38"/>
        <end position="59"/>
    </location>
</feature>
<organism evidence="4 5">
    <name type="scientific">Micromonospora echinofusca</name>
    <dbReference type="NCBI Taxonomy" id="47858"/>
    <lineage>
        <taxon>Bacteria</taxon>
        <taxon>Bacillati</taxon>
        <taxon>Actinomycetota</taxon>
        <taxon>Actinomycetes</taxon>
        <taxon>Micromonosporales</taxon>
        <taxon>Micromonosporaceae</taxon>
        <taxon>Micromonospora</taxon>
    </lineage>
</organism>